<reference evidence="1 2" key="1">
    <citation type="journal article" date="2023" name="Microbiol. Spectr.">
        <title>Symbiosis of Carpenter Bees with Uncharacterized Lactic Acid Bacteria Showing NAD Auxotrophy.</title>
        <authorList>
            <person name="Kawasaki S."/>
            <person name="Ozawa K."/>
            <person name="Mori T."/>
            <person name="Yamamoto A."/>
            <person name="Ito M."/>
            <person name="Ohkuma M."/>
            <person name="Sakamoto M."/>
            <person name="Matsutani M."/>
        </authorList>
    </citation>
    <scope>NUCLEOTIDE SEQUENCE [LARGE SCALE GENOMIC DNA]</scope>
    <source>
        <strain evidence="1 2">Kim32-2</strain>
    </source>
</reference>
<sequence>MYDLVDHKITMVTLFDYSTSAAKKGQVKVTDFTNNVSAKVPTKSLNTKAVKIAQDLNKDVKKTVVNATDQVNAPENSNQVNSSENDNKLAPRISVSCSVFTCTKYKKYGGKNKPGCERFINRWICPAITAGVILYDKIPKSGKVASAFCNTVLSIGCYVPKGKTCIEGRTYRANVCPMQMQ</sequence>
<accession>A0ABM8BFE8</accession>
<proteinExistence type="predicted"/>
<protein>
    <submittedName>
        <fullName evidence="1">Uncharacterized protein</fullName>
    </submittedName>
</protein>
<name>A0ABM8BFE8_9LACO</name>
<dbReference type="Proteomes" id="UP001321741">
    <property type="component" value="Chromosome"/>
</dbReference>
<keyword evidence="2" id="KW-1185">Reference proteome</keyword>
<evidence type="ECO:0000313" key="2">
    <source>
        <dbReference type="Proteomes" id="UP001321741"/>
    </source>
</evidence>
<evidence type="ECO:0000313" key="1">
    <source>
        <dbReference type="EMBL" id="BDR59947.1"/>
    </source>
</evidence>
<dbReference type="EMBL" id="AP026803">
    <property type="protein sequence ID" value="BDR59947.1"/>
    <property type="molecule type" value="Genomic_DNA"/>
</dbReference>
<organism evidence="1 2">
    <name type="scientific">Lactobacillus xylocopicola</name>
    <dbReference type="NCBI Taxonomy" id="2976676"/>
    <lineage>
        <taxon>Bacteria</taxon>
        <taxon>Bacillati</taxon>
        <taxon>Bacillota</taxon>
        <taxon>Bacilli</taxon>
        <taxon>Lactobacillales</taxon>
        <taxon>Lactobacillaceae</taxon>
        <taxon>Lactobacillus</taxon>
    </lineage>
</organism>
<gene>
    <name evidence="1" type="ORF">KIM322_02080</name>
</gene>